<reference evidence="2" key="1">
    <citation type="journal article" date="2023" name="Nat. Plants">
        <title>Single-cell RNA sequencing provides a high-resolution roadmap for understanding the multicellular compartmentation of specialized metabolism.</title>
        <authorList>
            <person name="Sun S."/>
            <person name="Shen X."/>
            <person name="Li Y."/>
            <person name="Li Y."/>
            <person name="Wang S."/>
            <person name="Li R."/>
            <person name="Zhang H."/>
            <person name="Shen G."/>
            <person name="Guo B."/>
            <person name="Wei J."/>
            <person name="Xu J."/>
            <person name="St-Pierre B."/>
            <person name="Chen S."/>
            <person name="Sun C."/>
        </authorList>
    </citation>
    <scope>NUCLEOTIDE SEQUENCE [LARGE SCALE GENOMIC DNA]</scope>
</reference>
<proteinExistence type="predicted"/>
<evidence type="ECO:0000313" key="2">
    <source>
        <dbReference type="Proteomes" id="UP001060085"/>
    </source>
</evidence>
<name>A0ACC0A6S4_CATRO</name>
<dbReference type="Proteomes" id="UP001060085">
    <property type="component" value="Linkage Group LG06"/>
</dbReference>
<comment type="caution">
    <text evidence="1">The sequence shown here is derived from an EMBL/GenBank/DDBJ whole genome shotgun (WGS) entry which is preliminary data.</text>
</comment>
<organism evidence="1 2">
    <name type="scientific">Catharanthus roseus</name>
    <name type="common">Madagascar periwinkle</name>
    <name type="synonym">Vinca rosea</name>
    <dbReference type="NCBI Taxonomy" id="4058"/>
    <lineage>
        <taxon>Eukaryota</taxon>
        <taxon>Viridiplantae</taxon>
        <taxon>Streptophyta</taxon>
        <taxon>Embryophyta</taxon>
        <taxon>Tracheophyta</taxon>
        <taxon>Spermatophyta</taxon>
        <taxon>Magnoliopsida</taxon>
        <taxon>eudicotyledons</taxon>
        <taxon>Gunneridae</taxon>
        <taxon>Pentapetalae</taxon>
        <taxon>asterids</taxon>
        <taxon>lamiids</taxon>
        <taxon>Gentianales</taxon>
        <taxon>Apocynaceae</taxon>
        <taxon>Rauvolfioideae</taxon>
        <taxon>Vinceae</taxon>
        <taxon>Catharanthinae</taxon>
        <taxon>Catharanthus</taxon>
    </lineage>
</organism>
<gene>
    <name evidence="1" type="ORF">M9H77_25307</name>
</gene>
<evidence type="ECO:0000313" key="1">
    <source>
        <dbReference type="EMBL" id="KAI5656514.1"/>
    </source>
</evidence>
<accession>A0ACC0A6S4</accession>
<protein>
    <submittedName>
        <fullName evidence="1">Uncharacterized protein</fullName>
    </submittedName>
</protein>
<sequence>MEVDNKKIKSSMEPNVGSEIANNDDDESNLHIPEDIIMEILARLTVKPLNKFKVVSKTWQNLISSQDFTHLHREMSMKNKNLVGFFIHKNSVTVCKLDVKRYTKSIICMFIANPSPVSIPKYVCPISCGIICFMNNDGNICLLNPSQKQVRILPKPSIFSLIYSKLGFVYSLATNEYKVVHLFLRRYSNGSITKGMECETFTFSDQRKVDTSGWIASKEECPHRVYINNVTLDEKIYWLVRVNVPTYRMAKDALIVLFDSQTEKFKSIPKPITWPMKNYRHHVELLAVDGSLCIVDVKSMVRKSYLELWKLKEDNSWEPFYNIVLHNYRFVKQRGLLSPKYIHDGEVFFIYTTDDPEMCVTVTYNIESKTFKSVNAMAGIDIATYFSVGRLPCGEARGA</sequence>
<keyword evidence="2" id="KW-1185">Reference proteome</keyword>
<dbReference type="EMBL" id="CM044706">
    <property type="protein sequence ID" value="KAI5656514.1"/>
    <property type="molecule type" value="Genomic_DNA"/>
</dbReference>